<dbReference type="AlphaFoldDB" id="A0AAJ6NDB0"/>
<gene>
    <name evidence="1" type="ORF">QJU97_04385</name>
</gene>
<reference evidence="1" key="1">
    <citation type="journal article" date="2023" name="Front. Microbiol.">
        <title>Phylogeography and host specificity of Pasteurellaceae pathogenic to sea-farmed fish in the north-east Atlantic.</title>
        <authorList>
            <person name="Gulla S."/>
            <person name="Colquhoun D.J."/>
            <person name="Olsen A.B."/>
            <person name="Spilsberg B."/>
            <person name="Lagesen K."/>
            <person name="Aakesson C.P."/>
            <person name="Strom S."/>
            <person name="Manji F."/>
            <person name="Birkbeck T.H."/>
            <person name="Nilsen H.K."/>
        </authorList>
    </citation>
    <scope>NUCLEOTIDE SEQUENCE</scope>
    <source>
        <strain evidence="1">98B1</strain>
    </source>
</reference>
<accession>A0AAJ6NDB0</accession>
<evidence type="ECO:0000313" key="1">
    <source>
        <dbReference type="EMBL" id="MDP8174698.1"/>
    </source>
</evidence>
<organism evidence="1 2">
    <name type="scientific">Phocoenobacter skyensis</name>
    <dbReference type="NCBI Taxonomy" id="97481"/>
    <lineage>
        <taxon>Bacteria</taxon>
        <taxon>Pseudomonadati</taxon>
        <taxon>Pseudomonadota</taxon>
        <taxon>Gammaproteobacteria</taxon>
        <taxon>Pasteurellales</taxon>
        <taxon>Pasteurellaceae</taxon>
        <taxon>Phocoenobacter</taxon>
    </lineage>
</organism>
<comment type="caution">
    <text evidence="1">The sequence shown here is derived from an EMBL/GenBank/DDBJ whole genome shotgun (WGS) entry which is preliminary data.</text>
</comment>
<proteinExistence type="predicted"/>
<sequence length="127" mass="14692">MSKKLKNPPQDPRDRELWLQNAVGILLFKNIRDYAINKISKNVTIEQKKEIIQGIDNAVYGLMMVMDGVTGELKNENYTVRIENKMLLEENGERILEIDTLDSDGMCMGFQSWKENDFGDFEIVCDE</sequence>
<dbReference type="EMBL" id="JASAYT010000010">
    <property type="protein sequence ID" value="MDP8174698.1"/>
    <property type="molecule type" value="Genomic_DNA"/>
</dbReference>
<protein>
    <submittedName>
        <fullName evidence="1">Uncharacterized protein</fullName>
    </submittedName>
</protein>
<dbReference type="RefSeq" id="WP_306376148.1">
    <property type="nucleotide sequence ID" value="NZ_JASAYT010000010.1"/>
</dbReference>
<dbReference type="Proteomes" id="UP001231736">
    <property type="component" value="Unassembled WGS sequence"/>
</dbReference>
<name>A0AAJ6NDB0_9PAST</name>
<evidence type="ECO:0000313" key="2">
    <source>
        <dbReference type="Proteomes" id="UP001231736"/>
    </source>
</evidence>